<evidence type="ECO:0000256" key="1">
    <source>
        <dbReference type="SAM" id="MobiDB-lite"/>
    </source>
</evidence>
<dbReference type="AlphaFoldDB" id="A0A378FUY7"/>
<gene>
    <name evidence="2" type="ORF">NCTC9617_05723</name>
</gene>
<feature type="region of interest" description="Disordered" evidence="1">
    <location>
        <begin position="81"/>
        <end position="106"/>
    </location>
</feature>
<protein>
    <submittedName>
        <fullName evidence="2">Putative glycoside hydrolase</fullName>
    </submittedName>
</protein>
<dbReference type="GO" id="GO:0016787">
    <property type="term" value="F:hydrolase activity"/>
    <property type="evidence" value="ECO:0007669"/>
    <property type="project" value="UniProtKB-KW"/>
</dbReference>
<dbReference type="SUPFAM" id="SSF53955">
    <property type="entry name" value="Lysozyme-like"/>
    <property type="match status" value="1"/>
</dbReference>
<keyword evidence="2" id="KW-0378">Hydrolase</keyword>
<dbReference type="Proteomes" id="UP000255167">
    <property type="component" value="Unassembled WGS sequence"/>
</dbReference>
<organism evidence="2 3">
    <name type="scientific">Klebsiella pneumoniae</name>
    <dbReference type="NCBI Taxonomy" id="573"/>
    <lineage>
        <taxon>Bacteria</taxon>
        <taxon>Pseudomonadati</taxon>
        <taxon>Pseudomonadota</taxon>
        <taxon>Gammaproteobacteria</taxon>
        <taxon>Enterobacterales</taxon>
        <taxon>Enterobacteriaceae</taxon>
        <taxon>Klebsiella/Raoultella group</taxon>
        <taxon>Klebsiella</taxon>
        <taxon>Klebsiella pneumoniae complex</taxon>
    </lineage>
</organism>
<dbReference type="EMBL" id="UGNC01000005">
    <property type="protein sequence ID" value="STW49101.1"/>
    <property type="molecule type" value="Genomic_DNA"/>
</dbReference>
<evidence type="ECO:0000313" key="2">
    <source>
        <dbReference type="EMBL" id="STW49101.1"/>
    </source>
</evidence>
<dbReference type="InterPro" id="IPR023346">
    <property type="entry name" value="Lysozyme-like_dom_sf"/>
</dbReference>
<reference evidence="2 3" key="1">
    <citation type="submission" date="2018-06" db="EMBL/GenBank/DDBJ databases">
        <authorList>
            <consortium name="Pathogen Informatics"/>
            <person name="Doyle S."/>
        </authorList>
    </citation>
    <scope>NUCLEOTIDE SEQUENCE [LARGE SCALE GENOMIC DNA]</scope>
    <source>
        <strain evidence="2 3">NCTC9617</strain>
    </source>
</reference>
<name>A0A378FUY7_KLEPN</name>
<proteinExistence type="predicted"/>
<sequence>MNQTQFQKAAGISAGLAARWYPHITAAMKEFGITSAIDQAMFIAQCGHESLGFNRVVENFNYSIAGLADFVRYGQVNAGSGQLPRAQPVGKSVTPGAPAGYRQHCL</sequence>
<accession>A0A378FUY7</accession>
<evidence type="ECO:0000313" key="3">
    <source>
        <dbReference type="Proteomes" id="UP000255167"/>
    </source>
</evidence>